<dbReference type="InterPro" id="IPR045010">
    <property type="entry name" value="MDR_fam"/>
</dbReference>
<dbReference type="InterPro" id="IPR013149">
    <property type="entry name" value="ADH-like_C"/>
</dbReference>
<proteinExistence type="predicted"/>
<dbReference type="InterPro" id="IPR020843">
    <property type="entry name" value="ER"/>
</dbReference>
<dbReference type="InterPro" id="IPR011032">
    <property type="entry name" value="GroES-like_sf"/>
</dbReference>
<protein>
    <submittedName>
        <fullName evidence="3">NAD-P-binding protein</fullName>
    </submittedName>
</protein>
<name>A0A164U8R2_9AGAM</name>
<evidence type="ECO:0000256" key="1">
    <source>
        <dbReference type="ARBA" id="ARBA00023002"/>
    </source>
</evidence>
<reference evidence="3 4" key="1">
    <citation type="journal article" date="2016" name="Mol. Biol. Evol.">
        <title>Comparative Genomics of Early-Diverging Mushroom-Forming Fungi Provides Insights into the Origins of Lignocellulose Decay Capabilities.</title>
        <authorList>
            <person name="Nagy L.G."/>
            <person name="Riley R."/>
            <person name="Tritt A."/>
            <person name="Adam C."/>
            <person name="Daum C."/>
            <person name="Floudas D."/>
            <person name="Sun H."/>
            <person name="Yadav J.S."/>
            <person name="Pangilinan J."/>
            <person name="Larsson K.H."/>
            <person name="Matsuura K."/>
            <person name="Barry K."/>
            <person name="Labutti K."/>
            <person name="Kuo R."/>
            <person name="Ohm R.A."/>
            <person name="Bhattacharya S.S."/>
            <person name="Shirouzu T."/>
            <person name="Yoshinaga Y."/>
            <person name="Martin F.M."/>
            <person name="Grigoriev I.V."/>
            <person name="Hibbett D.S."/>
        </authorList>
    </citation>
    <scope>NUCLEOTIDE SEQUENCE [LARGE SCALE GENOMIC DNA]</scope>
    <source>
        <strain evidence="3 4">HHB9708</strain>
    </source>
</reference>
<dbReference type="SUPFAM" id="SSF51735">
    <property type="entry name" value="NAD(P)-binding Rossmann-fold domains"/>
    <property type="match status" value="1"/>
</dbReference>
<keyword evidence="1" id="KW-0560">Oxidoreductase</keyword>
<dbReference type="GO" id="GO:0016628">
    <property type="term" value="F:oxidoreductase activity, acting on the CH-CH group of donors, NAD or NADP as acceptor"/>
    <property type="evidence" value="ECO:0007669"/>
    <property type="project" value="InterPro"/>
</dbReference>
<evidence type="ECO:0000313" key="4">
    <source>
        <dbReference type="Proteomes" id="UP000076722"/>
    </source>
</evidence>
<dbReference type="OrthoDB" id="809632at2759"/>
<dbReference type="Gene3D" id="3.40.50.720">
    <property type="entry name" value="NAD(P)-binding Rossmann-like Domain"/>
    <property type="match status" value="1"/>
</dbReference>
<accession>A0A164U8R2</accession>
<dbReference type="Pfam" id="PF16884">
    <property type="entry name" value="ADH_N_2"/>
    <property type="match status" value="1"/>
</dbReference>
<evidence type="ECO:0000259" key="2">
    <source>
        <dbReference type="SMART" id="SM00829"/>
    </source>
</evidence>
<dbReference type="SUPFAM" id="SSF50129">
    <property type="entry name" value="GroES-like"/>
    <property type="match status" value="1"/>
</dbReference>
<dbReference type="CDD" id="cd05288">
    <property type="entry name" value="PGDH"/>
    <property type="match status" value="1"/>
</dbReference>
<keyword evidence="4" id="KW-1185">Reference proteome</keyword>
<dbReference type="Gene3D" id="3.90.180.10">
    <property type="entry name" value="Medium-chain alcohol dehydrogenases, catalytic domain"/>
    <property type="match status" value="1"/>
</dbReference>
<dbReference type="InterPro" id="IPR041694">
    <property type="entry name" value="ADH_N_2"/>
</dbReference>
<dbReference type="Pfam" id="PF00107">
    <property type="entry name" value="ADH_zinc_N"/>
    <property type="match status" value="1"/>
</dbReference>
<gene>
    <name evidence="3" type="ORF">SISNIDRAFT_411741</name>
</gene>
<sequence length="343" mass="37355">MTPVHNSRVLFNKIPTGYPIPGETTVYDDTPTIDLDNVALNGGVLLKTIALSIDPHMRGKMRDASIKSYSAAYEVAKPLSNYGVAKVLRSESHKFQPGDFVVGLIDFEKYTVRNDVDALLLINNKFNLPLHSFLGACGSRGQTAYYAWREFVKPNPGDTAFVSTGAGAVGAVFVQLAKEAGYKVIASAGSEKKVEFLKSIGTDVAFNYKTEKTADVLQKHGPVHMCVLYFDNVGGETLEAALSNMADFGLIIACGMASGYNSAPYHNLMSIVAKRLTIRGFIASDFHGKYRDEFFQEIPPKYAQGHLKIMEENIIGLENAEEAIVSVQKGTNWGKVVVIVADA</sequence>
<dbReference type="AlphaFoldDB" id="A0A164U8R2"/>
<organism evidence="3 4">
    <name type="scientific">Sistotremastrum niveocremeum HHB9708</name>
    <dbReference type="NCBI Taxonomy" id="1314777"/>
    <lineage>
        <taxon>Eukaryota</taxon>
        <taxon>Fungi</taxon>
        <taxon>Dikarya</taxon>
        <taxon>Basidiomycota</taxon>
        <taxon>Agaricomycotina</taxon>
        <taxon>Agaricomycetes</taxon>
        <taxon>Sistotremastrales</taxon>
        <taxon>Sistotremastraceae</taxon>
        <taxon>Sertulicium</taxon>
        <taxon>Sertulicium niveocremeum</taxon>
    </lineage>
</organism>
<dbReference type="SMART" id="SM00829">
    <property type="entry name" value="PKS_ER"/>
    <property type="match status" value="1"/>
</dbReference>
<evidence type="ECO:0000313" key="3">
    <source>
        <dbReference type="EMBL" id="KZS93019.1"/>
    </source>
</evidence>
<dbReference type="InterPro" id="IPR036291">
    <property type="entry name" value="NAD(P)-bd_dom_sf"/>
</dbReference>
<dbReference type="PANTHER" id="PTHR43205">
    <property type="entry name" value="PROSTAGLANDIN REDUCTASE"/>
    <property type="match status" value="1"/>
</dbReference>
<dbReference type="EMBL" id="KV419408">
    <property type="protein sequence ID" value="KZS93019.1"/>
    <property type="molecule type" value="Genomic_DNA"/>
</dbReference>
<dbReference type="Proteomes" id="UP000076722">
    <property type="component" value="Unassembled WGS sequence"/>
</dbReference>
<feature type="domain" description="Enoyl reductase (ER)" evidence="2">
    <location>
        <begin position="64"/>
        <end position="338"/>
    </location>
</feature>
<dbReference type="PANTHER" id="PTHR43205:SF7">
    <property type="entry name" value="PROSTAGLANDIN REDUCTASE 1"/>
    <property type="match status" value="1"/>
</dbReference>